<dbReference type="AlphaFoldDB" id="A0A212QUP9"/>
<dbReference type="SUPFAM" id="SSF51658">
    <property type="entry name" value="Xylose isomerase-like"/>
    <property type="match status" value="1"/>
</dbReference>
<gene>
    <name evidence="5" type="ORF">SAMN07250955_103323</name>
</gene>
<dbReference type="EMBL" id="FYEH01000003">
    <property type="protein sequence ID" value="SNB63393.1"/>
    <property type="molecule type" value="Genomic_DNA"/>
</dbReference>
<keyword evidence="1 2" id="KW-0413">Isomerase</keyword>
<dbReference type="InterPro" id="IPR036237">
    <property type="entry name" value="Xyl_isomerase-like_sf"/>
</dbReference>
<keyword evidence="5" id="KW-0670">Pyruvate</keyword>
<feature type="active site" description="Proton donor/acceptor" evidence="3">
    <location>
        <position position="146"/>
    </location>
</feature>
<dbReference type="InterPro" id="IPR013022">
    <property type="entry name" value="Xyl_isomerase-like_TIM-brl"/>
</dbReference>
<evidence type="ECO:0000256" key="1">
    <source>
        <dbReference type="ARBA" id="ARBA00023235"/>
    </source>
</evidence>
<sequence length="264" mass="28133">MTSAYQYSAHLGYLFSERPFAERFAAARAHGFVAMEHPSPYATPAEVVRGWLADTGLTYTQFGLHSGDATKGEKGIAIFADRRAEFRASVATGLAYAETVGARMIHAMAGVLPAAQRDHAHWDCYIENLAYAAREAEKRGIAILVEAMSAGAVPDYFIETPDQGAEAIAATGEANLGLLLDIFHTVATGLDIETTISKHAALIRHVHIADYPGRHEPGTGTLDFAAVAGWLNKAGYQGLLGCEYVPAGQTDAGLGWLARSLKAA</sequence>
<feature type="active site" description="Proton donor/acceptor" evidence="3">
    <location>
        <position position="243"/>
    </location>
</feature>
<keyword evidence="6" id="KW-1185">Reference proteome</keyword>
<dbReference type="PANTHER" id="PTHR43489">
    <property type="entry name" value="ISOMERASE"/>
    <property type="match status" value="1"/>
</dbReference>
<evidence type="ECO:0000313" key="6">
    <source>
        <dbReference type="Proteomes" id="UP000197065"/>
    </source>
</evidence>
<dbReference type="Pfam" id="PF01261">
    <property type="entry name" value="AP_endonuc_2"/>
    <property type="match status" value="1"/>
</dbReference>
<feature type="domain" description="Xylose isomerase-like TIM barrel" evidence="4">
    <location>
        <begin position="24"/>
        <end position="258"/>
    </location>
</feature>
<comment type="similarity">
    <text evidence="2">Belongs to the hyi family.</text>
</comment>
<evidence type="ECO:0000259" key="4">
    <source>
        <dbReference type="Pfam" id="PF01261"/>
    </source>
</evidence>
<protein>
    <submittedName>
        <fullName evidence="5">Hydroxypyruvate isomerase</fullName>
    </submittedName>
</protein>
<dbReference type="RefSeq" id="WP_165769455.1">
    <property type="nucleotide sequence ID" value="NZ_FYEH01000003.1"/>
</dbReference>
<dbReference type="GO" id="GO:0046487">
    <property type="term" value="P:glyoxylate metabolic process"/>
    <property type="evidence" value="ECO:0007669"/>
    <property type="project" value="TreeGrafter"/>
</dbReference>
<name>A0A212QUP9_9PROT</name>
<dbReference type="GO" id="GO:0008903">
    <property type="term" value="F:hydroxypyruvate isomerase activity"/>
    <property type="evidence" value="ECO:0007669"/>
    <property type="project" value="TreeGrafter"/>
</dbReference>
<accession>A0A212QUP9</accession>
<reference evidence="5 6" key="1">
    <citation type="submission" date="2017-06" db="EMBL/GenBank/DDBJ databases">
        <authorList>
            <person name="Kim H.J."/>
            <person name="Triplett B.A."/>
        </authorList>
    </citation>
    <scope>NUCLEOTIDE SEQUENCE [LARGE SCALE GENOMIC DNA]</scope>
    <source>
        <strain evidence="5 6">B29T1</strain>
    </source>
</reference>
<evidence type="ECO:0000313" key="5">
    <source>
        <dbReference type="EMBL" id="SNB63393.1"/>
    </source>
</evidence>
<dbReference type="Gene3D" id="3.20.20.150">
    <property type="entry name" value="Divalent-metal-dependent TIM barrel enzymes"/>
    <property type="match status" value="1"/>
</dbReference>
<dbReference type="InterPro" id="IPR026040">
    <property type="entry name" value="HyI-like"/>
</dbReference>
<evidence type="ECO:0000256" key="2">
    <source>
        <dbReference type="PIRNR" id="PIRNR006241"/>
    </source>
</evidence>
<dbReference type="PIRSF" id="PIRSF006241">
    <property type="entry name" value="HyI"/>
    <property type="match status" value="1"/>
</dbReference>
<dbReference type="Proteomes" id="UP000197065">
    <property type="component" value="Unassembled WGS sequence"/>
</dbReference>
<dbReference type="InterPro" id="IPR050417">
    <property type="entry name" value="Sugar_Epim/Isomerase"/>
</dbReference>
<evidence type="ECO:0000256" key="3">
    <source>
        <dbReference type="PIRSR" id="PIRSR006241-50"/>
    </source>
</evidence>
<dbReference type="PANTHER" id="PTHR43489:SF13">
    <property type="entry name" value="HYDROXYPYRUVATE ISOMERASE"/>
    <property type="match status" value="1"/>
</dbReference>
<proteinExistence type="inferred from homology"/>
<organism evidence="5 6">
    <name type="scientific">Arboricoccus pini</name>
    <dbReference type="NCBI Taxonomy" id="1963835"/>
    <lineage>
        <taxon>Bacteria</taxon>
        <taxon>Pseudomonadati</taxon>
        <taxon>Pseudomonadota</taxon>
        <taxon>Alphaproteobacteria</taxon>
        <taxon>Geminicoccales</taxon>
        <taxon>Geminicoccaceae</taxon>
        <taxon>Arboricoccus</taxon>
    </lineage>
</organism>